<proteinExistence type="predicted"/>
<organism evidence="1 2">
    <name type="scientific">Ramlibacter aquaticus</name>
    <dbReference type="NCBI Taxonomy" id="2780094"/>
    <lineage>
        <taxon>Bacteria</taxon>
        <taxon>Pseudomonadati</taxon>
        <taxon>Pseudomonadota</taxon>
        <taxon>Betaproteobacteria</taxon>
        <taxon>Burkholderiales</taxon>
        <taxon>Comamonadaceae</taxon>
        <taxon>Ramlibacter</taxon>
    </lineage>
</organism>
<keyword evidence="2" id="KW-1185">Reference proteome</keyword>
<sequence>MPWSTEPILEPPTRTLDAWMAVEVPFDGPDKPWTLHLVGWRVEGGRGQVSSPVEALDPCRRLARTRSGRIYELRHGPGLNGDAFATWCTWKGRHGIEAERDACDQVAALLS</sequence>
<accession>A0ABR9SDG8</accession>
<gene>
    <name evidence="1" type="ORF">IM725_05900</name>
</gene>
<evidence type="ECO:0000313" key="2">
    <source>
        <dbReference type="Proteomes" id="UP000715965"/>
    </source>
</evidence>
<dbReference type="Proteomes" id="UP000715965">
    <property type="component" value="Unassembled WGS sequence"/>
</dbReference>
<protein>
    <submittedName>
        <fullName evidence="1">Uncharacterized protein</fullName>
    </submittedName>
</protein>
<evidence type="ECO:0000313" key="1">
    <source>
        <dbReference type="EMBL" id="MBE7940102.1"/>
    </source>
</evidence>
<name>A0ABR9SDG8_9BURK</name>
<reference evidence="1 2" key="1">
    <citation type="submission" date="2020-10" db="EMBL/GenBank/DDBJ databases">
        <title>Draft genome of Ramlibacter aquaticus LMG 30558.</title>
        <authorList>
            <person name="Props R."/>
        </authorList>
    </citation>
    <scope>NUCLEOTIDE SEQUENCE [LARGE SCALE GENOMIC DNA]</scope>
    <source>
        <strain evidence="1 2">LMG 30558</strain>
    </source>
</reference>
<dbReference type="EMBL" id="JADDOJ010000016">
    <property type="protein sequence ID" value="MBE7940102.1"/>
    <property type="molecule type" value="Genomic_DNA"/>
</dbReference>
<comment type="caution">
    <text evidence="1">The sequence shown here is derived from an EMBL/GenBank/DDBJ whole genome shotgun (WGS) entry which is preliminary data.</text>
</comment>
<dbReference type="RefSeq" id="WP_193779646.1">
    <property type="nucleotide sequence ID" value="NZ_JADDOJ010000016.1"/>
</dbReference>